<protein>
    <recommendedName>
        <fullName evidence="4">TauD/TfdA-like domain-containing protein</fullName>
    </recommendedName>
</protein>
<evidence type="ECO:0000313" key="5">
    <source>
        <dbReference type="EMBL" id="AUX42319.1"/>
    </source>
</evidence>
<evidence type="ECO:0000259" key="4">
    <source>
        <dbReference type="Pfam" id="PF02668"/>
    </source>
</evidence>
<dbReference type="PANTHER" id="PTHR10696:SF56">
    <property type="entry name" value="TAUD_TFDA-LIKE DOMAIN-CONTAINING PROTEIN"/>
    <property type="match status" value="1"/>
</dbReference>
<dbReference type="EMBL" id="CP012673">
    <property type="protein sequence ID" value="AUX42319.1"/>
    <property type="molecule type" value="Genomic_DNA"/>
</dbReference>
<evidence type="ECO:0000313" key="6">
    <source>
        <dbReference type="Proteomes" id="UP000238348"/>
    </source>
</evidence>
<dbReference type="AlphaFoldDB" id="A0A2L0ESQ0"/>
<feature type="domain" description="TauD/TfdA-like" evidence="4">
    <location>
        <begin position="44"/>
        <end position="336"/>
    </location>
</feature>
<comment type="cofactor">
    <cofactor evidence="1">
        <name>Fe(2+)</name>
        <dbReference type="ChEBI" id="CHEBI:29033"/>
    </cofactor>
</comment>
<dbReference type="Proteomes" id="UP000238348">
    <property type="component" value="Chromosome"/>
</dbReference>
<dbReference type="InterPro" id="IPR003819">
    <property type="entry name" value="TauD/TfdA-like"/>
</dbReference>
<keyword evidence="2" id="KW-0560">Oxidoreductase</keyword>
<dbReference type="GO" id="GO:0017000">
    <property type="term" value="P:antibiotic biosynthetic process"/>
    <property type="evidence" value="ECO:0007669"/>
    <property type="project" value="UniProtKB-KW"/>
</dbReference>
<reference evidence="5 6" key="1">
    <citation type="submission" date="2015-09" db="EMBL/GenBank/DDBJ databases">
        <title>Sorangium comparison.</title>
        <authorList>
            <person name="Zaburannyi N."/>
            <person name="Bunk B."/>
            <person name="Overmann J."/>
            <person name="Mueller R."/>
        </authorList>
    </citation>
    <scope>NUCLEOTIDE SEQUENCE [LARGE SCALE GENOMIC DNA]</scope>
    <source>
        <strain evidence="5 6">So ce26</strain>
    </source>
</reference>
<dbReference type="InterPro" id="IPR042098">
    <property type="entry name" value="TauD-like_sf"/>
</dbReference>
<gene>
    <name evidence="5" type="ORF">SOCE26_037490</name>
</gene>
<dbReference type="GO" id="GO:0016706">
    <property type="term" value="F:2-oxoglutarate-dependent dioxygenase activity"/>
    <property type="evidence" value="ECO:0007669"/>
    <property type="project" value="UniProtKB-ARBA"/>
</dbReference>
<evidence type="ECO:0000256" key="2">
    <source>
        <dbReference type="ARBA" id="ARBA00023002"/>
    </source>
</evidence>
<evidence type="ECO:0000256" key="1">
    <source>
        <dbReference type="ARBA" id="ARBA00001954"/>
    </source>
</evidence>
<keyword evidence="3" id="KW-0045">Antibiotic biosynthesis</keyword>
<accession>A0A2L0ESQ0</accession>
<dbReference type="Pfam" id="PF02668">
    <property type="entry name" value="TauD"/>
    <property type="match status" value="1"/>
</dbReference>
<evidence type="ECO:0000256" key="3">
    <source>
        <dbReference type="ARBA" id="ARBA00023194"/>
    </source>
</evidence>
<name>A0A2L0ESQ0_SORCE</name>
<dbReference type="OrthoDB" id="9769888at2"/>
<organism evidence="5 6">
    <name type="scientific">Sorangium cellulosum</name>
    <name type="common">Polyangium cellulosum</name>
    <dbReference type="NCBI Taxonomy" id="56"/>
    <lineage>
        <taxon>Bacteria</taxon>
        <taxon>Pseudomonadati</taxon>
        <taxon>Myxococcota</taxon>
        <taxon>Polyangia</taxon>
        <taxon>Polyangiales</taxon>
        <taxon>Polyangiaceae</taxon>
        <taxon>Sorangium</taxon>
    </lineage>
</organism>
<dbReference type="InterPro" id="IPR050411">
    <property type="entry name" value="AlphaKG_dependent_hydroxylases"/>
</dbReference>
<dbReference type="RefSeq" id="WP_104981152.1">
    <property type="nucleotide sequence ID" value="NZ_CP012673.1"/>
</dbReference>
<proteinExistence type="predicted"/>
<dbReference type="PANTHER" id="PTHR10696">
    <property type="entry name" value="GAMMA-BUTYROBETAINE HYDROXYLASE-RELATED"/>
    <property type="match status" value="1"/>
</dbReference>
<sequence>MKAGSPRLKSLNDVKRQSIRLSQASLVKTRPVEEGKRLLLVEPSAETIDLAAWARDNRSWIEEHLLRHGGLLFRGFALPDAAAFQEVASAVSPDLLDYVERAAPRSQVAGKVFTSTEYPADQWIPLHHEMSYSHNWPTKLYFYCDIPAEEQGYTPVADDLEIFARIPQAIKDRFMEKGVMYVRNYGQGADMPWWEVFQTRSKQEVEAYLASTKTEYEWRGQDQLRTRMRRQVTATHPKTGDTVWFNHAHMFHSSNMPTAVRAALRREFKDDELPRNAFYGDGSPIEDEVAQAVRDLYRESALYFLWQKGDVLLLDNFLTSHGRSPFKGQRKIYVAMAELYTNPEFR</sequence>
<dbReference type="SUPFAM" id="SSF51197">
    <property type="entry name" value="Clavaminate synthase-like"/>
    <property type="match status" value="1"/>
</dbReference>
<dbReference type="Gene3D" id="3.60.130.10">
    <property type="entry name" value="Clavaminate synthase-like"/>
    <property type="match status" value="1"/>
</dbReference>